<dbReference type="Pfam" id="PF14559">
    <property type="entry name" value="TPR_19"/>
    <property type="match status" value="1"/>
</dbReference>
<dbReference type="PANTHER" id="PTHR45586">
    <property type="entry name" value="TPR REPEAT-CONTAINING PROTEIN PA4667"/>
    <property type="match status" value="1"/>
</dbReference>
<dbReference type="RefSeq" id="WP_149567903.1">
    <property type="nucleotide sequence ID" value="NZ_CP035807.1"/>
</dbReference>
<proteinExistence type="predicted"/>
<accession>A0A5C1QC37</accession>
<gene>
    <name evidence="4" type="ORF">EW093_08065</name>
</gene>
<dbReference type="InterPro" id="IPR011990">
    <property type="entry name" value="TPR-like_helical_dom_sf"/>
</dbReference>
<sequence length="170" mass="19315">MSEANNRAIRLSQEGRLDSSIELFLNLLNQNPNDPIVNYNLALVYIKKGYYKNAIPLLIKSVEIDPNDENLNQLGNCYINRGELDLAKETLLRATKEFGSSDSENSLGVCYFLSGDFNSARAHFKLSVELDENNDDAWYNLSDTLKELGLNREAKKAYKKFIDIGKRDEV</sequence>
<keyword evidence="2 3" id="KW-0802">TPR repeat</keyword>
<evidence type="ECO:0000256" key="3">
    <source>
        <dbReference type="PROSITE-ProRule" id="PRU00339"/>
    </source>
</evidence>
<evidence type="ECO:0000256" key="1">
    <source>
        <dbReference type="ARBA" id="ARBA00022737"/>
    </source>
</evidence>
<dbReference type="SMART" id="SM00028">
    <property type="entry name" value="TPR"/>
    <property type="match status" value="4"/>
</dbReference>
<dbReference type="SUPFAM" id="SSF48452">
    <property type="entry name" value="TPR-like"/>
    <property type="match status" value="1"/>
</dbReference>
<reference evidence="4 5" key="1">
    <citation type="submission" date="2019-02" db="EMBL/GenBank/DDBJ databases">
        <authorList>
            <person name="Fomenkov A."/>
            <person name="Dubinina G."/>
            <person name="Grabovich M."/>
            <person name="Vincze T."/>
            <person name="Roberts R.J."/>
        </authorList>
    </citation>
    <scope>NUCLEOTIDE SEQUENCE [LARGE SCALE GENOMIC DNA]</scope>
    <source>
        <strain evidence="4 5">P</strain>
    </source>
</reference>
<dbReference type="PANTHER" id="PTHR45586:SF1">
    <property type="entry name" value="LIPOPOLYSACCHARIDE ASSEMBLY PROTEIN B"/>
    <property type="match status" value="1"/>
</dbReference>
<feature type="repeat" description="TPR" evidence="3">
    <location>
        <begin position="101"/>
        <end position="134"/>
    </location>
</feature>
<keyword evidence="1" id="KW-0677">Repeat</keyword>
<evidence type="ECO:0000313" key="5">
    <source>
        <dbReference type="Proteomes" id="UP000323824"/>
    </source>
</evidence>
<dbReference type="InterPro" id="IPR051012">
    <property type="entry name" value="CellSynth/LPSAsmb/PSIAsmb"/>
</dbReference>
<evidence type="ECO:0000313" key="4">
    <source>
        <dbReference type="EMBL" id="QEN04660.1"/>
    </source>
</evidence>
<dbReference type="KEGG" id="sper:EW093_08065"/>
<name>A0A5C1QC37_9SPIO</name>
<dbReference type="Pfam" id="PF13181">
    <property type="entry name" value="TPR_8"/>
    <property type="match status" value="2"/>
</dbReference>
<dbReference type="InterPro" id="IPR019734">
    <property type="entry name" value="TPR_rpt"/>
</dbReference>
<feature type="repeat" description="TPR" evidence="3">
    <location>
        <begin position="35"/>
        <end position="68"/>
    </location>
</feature>
<evidence type="ECO:0000256" key="2">
    <source>
        <dbReference type="ARBA" id="ARBA00022803"/>
    </source>
</evidence>
<dbReference type="EMBL" id="CP035807">
    <property type="protein sequence ID" value="QEN04660.1"/>
    <property type="molecule type" value="Genomic_DNA"/>
</dbReference>
<reference evidence="4 5" key="2">
    <citation type="submission" date="2019-09" db="EMBL/GenBank/DDBJ databases">
        <title>Complete Genome Sequence and Methylome Analysis of free living Spirochaetas.</title>
        <authorList>
            <person name="Leshcheva N."/>
            <person name="Mikheeva N."/>
        </authorList>
    </citation>
    <scope>NUCLEOTIDE SEQUENCE [LARGE SCALE GENOMIC DNA]</scope>
    <source>
        <strain evidence="4 5">P</strain>
    </source>
</reference>
<dbReference type="Gene3D" id="1.25.40.10">
    <property type="entry name" value="Tetratricopeptide repeat domain"/>
    <property type="match status" value="2"/>
</dbReference>
<dbReference type="Proteomes" id="UP000323824">
    <property type="component" value="Chromosome"/>
</dbReference>
<organism evidence="4 5">
    <name type="scientific">Thiospirochaeta perfilievii</name>
    <dbReference type="NCBI Taxonomy" id="252967"/>
    <lineage>
        <taxon>Bacteria</taxon>
        <taxon>Pseudomonadati</taxon>
        <taxon>Spirochaetota</taxon>
        <taxon>Spirochaetia</taxon>
        <taxon>Spirochaetales</taxon>
        <taxon>Spirochaetaceae</taxon>
        <taxon>Thiospirochaeta</taxon>
    </lineage>
</organism>
<dbReference type="Pfam" id="PF13414">
    <property type="entry name" value="TPR_11"/>
    <property type="match status" value="1"/>
</dbReference>
<protein>
    <submittedName>
        <fullName evidence="4">Tetratricopeptide repeat protein</fullName>
    </submittedName>
</protein>
<dbReference type="AlphaFoldDB" id="A0A5C1QC37"/>
<dbReference type="PROSITE" id="PS50005">
    <property type="entry name" value="TPR"/>
    <property type="match status" value="2"/>
</dbReference>
<keyword evidence="5" id="KW-1185">Reference proteome</keyword>
<dbReference type="OrthoDB" id="358982at2"/>